<evidence type="ECO:0000313" key="5">
    <source>
        <dbReference type="EMBL" id="CAL92823.1"/>
    </source>
</evidence>
<evidence type="ECO:0000313" key="6">
    <source>
        <dbReference type="Proteomes" id="UP000002588"/>
    </source>
</evidence>
<keyword evidence="6" id="KW-1185">Reference proteome</keyword>
<dbReference type="SUPFAM" id="SSF46689">
    <property type="entry name" value="Homeodomain-like"/>
    <property type="match status" value="2"/>
</dbReference>
<dbReference type="InterPro" id="IPR018060">
    <property type="entry name" value="HTH_AraC"/>
</dbReference>
<name>A1K1W8_AZOSB</name>
<gene>
    <name evidence="5" type="ordered locus">azo0206</name>
</gene>
<dbReference type="InterPro" id="IPR050204">
    <property type="entry name" value="AraC_XylS_family_regulators"/>
</dbReference>
<evidence type="ECO:0000256" key="3">
    <source>
        <dbReference type="ARBA" id="ARBA00023163"/>
    </source>
</evidence>
<dbReference type="Proteomes" id="UP000002588">
    <property type="component" value="Chromosome"/>
</dbReference>
<dbReference type="EMBL" id="AM406670">
    <property type="protein sequence ID" value="CAL92823.1"/>
    <property type="molecule type" value="Genomic_DNA"/>
</dbReference>
<evidence type="ECO:0000259" key="4">
    <source>
        <dbReference type="PROSITE" id="PS01124"/>
    </source>
</evidence>
<keyword evidence="3" id="KW-0804">Transcription</keyword>
<dbReference type="GO" id="GO:0043565">
    <property type="term" value="F:sequence-specific DNA binding"/>
    <property type="evidence" value="ECO:0007669"/>
    <property type="project" value="InterPro"/>
</dbReference>
<feature type="domain" description="HTH araC/xylS-type" evidence="4">
    <location>
        <begin position="73"/>
        <end position="170"/>
    </location>
</feature>
<keyword evidence="1" id="KW-0805">Transcription regulation</keyword>
<dbReference type="HOGENOM" id="CLU_1394296_0_0_4"/>
<protein>
    <submittedName>
        <fullName evidence="5">AraC-family transcriptional regulator</fullName>
    </submittedName>
</protein>
<dbReference type="Pfam" id="PF12833">
    <property type="entry name" value="HTH_18"/>
    <property type="match status" value="1"/>
</dbReference>
<sequence>MRRAPGLHVPAVARTAAVHAQGRAARPCKSTFAVAATGHCSAIVGGIAPKLFPMETKPLPTCRGARRPPRGIDNALAYIHRHFDEQLSLEELAEIAGLSVCRFATVFRERMGIPPHRYICILRVRHAQALLRSGMPAANVASEAGFYDQSHLSRHFKNICGMTPKQYLREAGPLPEGAYIGALRQPAAFAAHAA</sequence>
<dbReference type="AlphaFoldDB" id="A1K1W8"/>
<evidence type="ECO:0000256" key="2">
    <source>
        <dbReference type="ARBA" id="ARBA00023125"/>
    </source>
</evidence>
<accession>A1K1W8</accession>
<evidence type="ECO:0000256" key="1">
    <source>
        <dbReference type="ARBA" id="ARBA00023015"/>
    </source>
</evidence>
<proteinExistence type="predicted"/>
<dbReference type="eggNOG" id="COG2207">
    <property type="taxonomic scope" value="Bacteria"/>
</dbReference>
<keyword evidence="2" id="KW-0238">DNA-binding</keyword>
<dbReference type="Gene3D" id="1.10.10.60">
    <property type="entry name" value="Homeodomain-like"/>
    <property type="match status" value="2"/>
</dbReference>
<dbReference type="SMART" id="SM00342">
    <property type="entry name" value="HTH_ARAC"/>
    <property type="match status" value="1"/>
</dbReference>
<dbReference type="InterPro" id="IPR009057">
    <property type="entry name" value="Homeodomain-like_sf"/>
</dbReference>
<reference evidence="5 6" key="1">
    <citation type="journal article" date="2006" name="Nat. Biotechnol.">
        <title>Complete genome of the mutualistic, N2-fixing grass endophyte Azoarcus sp. strain BH72.</title>
        <authorList>
            <person name="Krause A."/>
            <person name="Ramakumar A."/>
            <person name="Bartels D."/>
            <person name="Battistoni F."/>
            <person name="Bekel T."/>
            <person name="Boch J."/>
            <person name="Boehm M."/>
            <person name="Friedrich F."/>
            <person name="Hurek T."/>
            <person name="Krause L."/>
            <person name="Linke B."/>
            <person name="McHardy A.C."/>
            <person name="Sarkar A."/>
            <person name="Schneiker S."/>
            <person name="Syed A.A."/>
            <person name="Thauer R."/>
            <person name="Vorhoelter F.-J."/>
            <person name="Weidner S."/>
            <person name="Puehler A."/>
            <person name="Reinhold-Hurek B."/>
            <person name="Kaiser O."/>
            <person name="Goesmann A."/>
        </authorList>
    </citation>
    <scope>NUCLEOTIDE SEQUENCE [LARGE SCALE GENOMIC DNA]</scope>
    <source>
        <strain evidence="5 6">BH72</strain>
    </source>
</reference>
<dbReference type="PANTHER" id="PTHR46796">
    <property type="entry name" value="HTH-TYPE TRANSCRIPTIONAL ACTIVATOR RHAS-RELATED"/>
    <property type="match status" value="1"/>
</dbReference>
<dbReference type="GO" id="GO:0003700">
    <property type="term" value="F:DNA-binding transcription factor activity"/>
    <property type="evidence" value="ECO:0007669"/>
    <property type="project" value="InterPro"/>
</dbReference>
<organism evidence="5 6">
    <name type="scientific">Azoarcus sp. (strain BH72)</name>
    <dbReference type="NCBI Taxonomy" id="418699"/>
    <lineage>
        <taxon>Bacteria</taxon>
        <taxon>Pseudomonadati</taxon>
        <taxon>Pseudomonadota</taxon>
        <taxon>Betaproteobacteria</taxon>
        <taxon>Rhodocyclales</taxon>
        <taxon>Zoogloeaceae</taxon>
        <taxon>Azoarcus</taxon>
    </lineage>
</organism>
<dbReference type="PROSITE" id="PS01124">
    <property type="entry name" value="HTH_ARAC_FAMILY_2"/>
    <property type="match status" value="1"/>
</dbReference>
<dbReference type="KEGG" id="azo:azo0206"/>
<dbReference type="STRING" id="62928.azo0206"/>